<dbReference type="Proteomes" id="UP001501584">
    <property type="component" value="Unassembled WGS sequence"/>
</dbReference>
<evidence type="ECO:0000313" key="1">
    <source>
        <dbReference type="EMBL" id="GAA2352079.1"/>
    </source>
</evidence>
<organism evidence="1 2">
    <name type="scientific">Glycomyces rutgersensis</name>
    <dbReference type="NCBI Taxonomy" id="58115"/>
    <lineage>
        <taxon>Bacteria</taxon>
        <taxon>Bacillati</taxon>
        <taxon>Actinomycetota</taxon>
        <taxon>Actinomycetes</taxon>
        <taxon>Glycomycetales</taxon>
        <taxon>Glycomycetaceae</taxon>
        <taxon>Glycomyces</taxon>
    </lineage>
</organism>
<dbReference type="EMBL" id="BAAASX010000032">
    <property type="protein sequence ID" value="GAA2352079.1"/>
    <property type="molecule type" value="Genomic_DNA"/>
</dbReference>
<protein>
    <recommendedName>
        <fullName evidence="3">2'-5' RNA ligase</fullName>
    </recommendedName>
</protein>
<dbReference type="RefSeq" id="WP_310283880.1">
    <property type="nucleotide sequence ID" value="NZ_BAAASX010000032.1"/>
</dbReference>
<name>A0ABP5TIA2_9ACTN</name>
<keyword evidence="2" id="KW-1185">Reference proteome</keyword>
<proteinExistence type="predicted"/>
<evidence type="ECO:0000313" key="2">
    <source>
        <dbReference type="Proteomes" id="UP001501584"/>
    </source>
</evidence>
<gene>
    <name evidence="1" type="ORF">GCM10010403_52160</name>
</gene>
<comment type="caution">
    <text evidence="1">The sequence shown here is derived from an EMBL/GenBank/DDBJ whole genome shotgun (WGS) entry which is preliminary data.</text>
</comment>
<dbReference type="InterPro" id="IPR009097">
    <property type="entry name" value="Cyclic_Pdiesterase"/>
</dbReference>
<evidence type="ECO:0008006" key="3">
    <source>
        <dbReference type="Google" id="ProtNLM"/>
    </source>
</evidence>
<dbReference type="Gene3D" id="3.90.1140.10">
    <property type="entry name" value="Cyclic phosphodiesterase"/>
    <property type="match status" value="1"/>
</dbReference>
<dbReference type="SUPFAM" id="SSF55144">
    <property type="entry name" value="LigT-like"/>
    <property type="match status" value="1"/>
</dbReference>
<accession>A0ABP5TIA2</accession>
<sequence length="174" mass="18813">MTILSTTRTYVLVSAPLPNHIADLLPNPREDVRPHISIVSPAPVTDTDSIREAFDAGEFSTGGPIAIELDGIGDFRTDTPPTPVIFLQVAAGADRLAALATAIDARFGLRRRFPFHPHVTLTYYKPDEELDRVAEAHKGFRAVCELTAMTVSFGASPDTMPPVITWGPGTTYAL</sequence>
<reference evidence="2" key="1">
    <citation type="journal article" date="2019" name="Int. J. Syst. Evol. Microbiol.">
        <title>The Global Catalogue of Microorganisms (GCM) 10K type strain sequencing project: providing services to taxonomists for standard genome sequencing and annotation.</title>
        <authorList>
            <consortium name="The Broad Institute Genomics Platform"/>
            <consortium name="The Broad Institute Genome Sequencing Center for Infectious Disease"/>
            <person name="Wu L."/>
            <person name="Ma J."/>
        </authorList>
    </citation>
    <scope>NUCLEOTIDE SEQUENCE [LARGE SCALE GENOMIC DNA]</scope>
    <source>
        <strain evidence="2">JCM 6238</strain>
    </source>
</reference>
<dbReference type="Pfam" id="PF13563">
    <property type="entry name" value="2_5_RNA_ligase2"/>
    <property type="match status" value="1"/>
</dbReference>